<dbReference type="InterPro" id="IPR050664">
    <property type="entry name" value="Octanoyltrans_LipM/LipL"/>
</dbReference>
<dbReference type="EMBL" id="AZER01000003">
    <property type="protein sequence ID" value="KRL28736.1"/>
    <property type="molecule type" value="Genomic_DNA"/>
</dbReference>
<evidence type="ECO:0000313" key="2">
    <source>
        <dbReference type="EMBL" id="KRL28736.1"/>
    </source>
</evidence>
<feature type="domain" description="BPL/LPL catalytic" evidence="1">
    <location>
        <begin position="37"/>
        <end position="222"/>
    </location>
</feature>
<dbReference type="PATRIC" id="fig|1423746.3.peg.1547"/>
<keyword evidence="3" id="KW-1185">Reference proteome</keyword>
<dbReference type="GO" id="GO:0009249">
    <property type="term" value="P:protein lipoylation"/>
    <property type="evidence" value="ECO:0007669"/>
    <property type="project" value="UniProtKB-ARBA"/>
</dbReference>
<keyword evidence="2" id="KW-0436">Ligase</keyword>
<dbReference type="InterPro" id="IPR045864">
    <property type="entry name" value="aa-tRNA-synth_II/BPL/LPL"/>
</dbReference>
<dbReference type="OrthoDB" id="2080934at2"/>
<dbReference type="PANTHER" id="PTHR43679">
    <property type="entry name" value="OCTANOYLTRANSFERASE LIPM-RELATED"/>
    <property type="match status" value="1"/>
</dbReference>
<dbReference type="InterPro" id="IPR004143">
    <property type="entry name" value="BPL_LPL_catalytic"/>
</dbReference>
<dbReference type="GO" id="GO:0016874">
    <property type="term" value="F:ligase activity"/>
    <property type="evidence" value="ECO:0007669"/>
    <property type="project" value="UniProtKB-KW"/>
</dbReference>
<comment type="caution">
    <text evidence="2">The sequence shown here is derived from an EMBL/GenBank/DDBJ whole genome shotgun (WGS) entry which is preliminary data.</text>
</comment>
<dbReference type="Proteomes" id="UP000051445">
    <property type="component" value="Unassembled WGS sequence"/>
</dbReference>
<dbReference type="SUPFAM" id="SSF55681">
    <property type="entry name" value="Class II aaRS and biotin synthetases"/>
    <property type="match status" value="1"/>
</dbReference>
<organism evidence="2 3">
    <name type="scientific">Limosilactobacillus frumenti DSM 13145</name>
    <dbReference type="NCBI Taxonomy" id="1423746"/>
    <lineage>
        <taxon>Bacteria</taxon>
        <taxon>Bacillati</taxon>
        <taxon>Bacillota</taxon>
        <taxon>Bacilli</taxon>
        <taxon>Lactobacillales</taxon>
        <taxon>Lactobacillaceae</taxon>
        <taxon>Limosilactobacillus</taxon>
    </lineage>
</organism>
<dbReference type="Pfam" id="PF21948">
    <property type="entry name" value="LplA-B_cat"/>
    <property type="match status" value="1"/>
</dbReference>
<sequence>MNSLFNQPTAIFRQPLMVDNNLSSFVYTNALLDHSDDLNVNLIHFWSLTDTVILGLKDQRLPHLSNALTYLKHHHFNYFMRNSGGLAVVSDAGVLNFSIFLPWHLVGKELQIDEAYQVMTNIISKAFPELTIETGEITHSYCPGTFDISVNGQKIGGMAQRRNKNGAVVMLYLSVCGNQTSRGELVRDFYSHGLQNEENKWNFPDVWPTAMTTVEELLHQPLTMQDAEIRLSSVFTNQEADINQLLWSAPFIESLAKQVTYMQRLQERIN</sequence>
<dbReference type="GO" id="GO:0140096">
    <property type="term" value="F:catalytic activity, acting on a protein"/>
    <property type="evidence" value="ECO:0007669"/>
    <property type="project" value="UniProtKB-ARBA"/>
</dbReference>
<dbReference type="GO" id="GO:0016740">
    <property type="term" value="F:transferase activity"/>
    <property type="evidence" value="ECO:0007669"/>
    <property type="project" value="UniProtKB-ARBA"/>
</dbReference>
<dbReference type="PANTHER" id="PTHR43679:SF2">
    <property type="entry name" value="OCTANOYL-[GCVH]:PROTEIN N-OCTANOYLTRANSFERASE"/>
    <property type="match status" value="1"/>
</dbReference>
<reference evidence="2 3" key="1">
    <citation type="journal article" date="2015" name="Genome Announc.">
        <title>Expanding the biotechnology potential of lactobacilli through comparative genomics of 213 strains and associated genera.</title>
        <authorList>
            <person name="Sun Z."/>
            <person name="Harris H.M."/>
            <person name="McCann A."/>
            <person name="Guo C."/>
            <person name="Argimon S."/>
            <person name="Zhang W."/>
            <person name="Yang X."/>
            <person name="Jeffery I.B."/>
            <person name="Cooney J.C."/>
            <person name="Kagawa T.F."/>
            <person name="Liu W."/>
            <person name="Song Y."/>
            <person name="Salvetti E."/>
            <person name="Wrobel A."/>
            <person name="Rasinkangas P."/>
            <person name="Parkhill J."/>
            <person name="Rea M.C."/>
            <person name="O'Sullivan O."/>
            <person name="Ritari J."/>
            <person name="Douillard F.P."/>
            <person name="Paul Ross R."/>
            <person name="Yang R."/>
            <person name="Briner A.E."/>
            <person name="Felis G.E."/>
            <person name="de Vos W.M."/>
            <person name="Barrangou R."/>
            <person name="Klaenhammer T.R."/>
            <person name="Caufield P.W."/>
            <person name="Cui Y."/>
            <person name="Zhang H."/>
            <person name="O'Toole P.W."/>
        </authorList>
    </citation>
    <scope>NUCLEOTIDE SEQUENCE [LARGE SCALE GENOMIC DNA]</scope>
    <source>
        <strain evidence="2 3">DSM 13145</strain>
    </source>
</reference>
<protein>
    <submittedName>
        <fullName evidence="2">Lipoate--protein ligase A</fullName>
    </submittedName>
</protein>
<gene>
    <name evidence="2" type="ORF">FD27_GL001517</name>
</gene>
<evidence type="ECO:0000313" key="3">
    <source>
        <dbReference type="Proteomes" id="UP000051445"/>
    </source>
</evidence>
<dbReference type="AlphaFoldDB" id="A0A0R1P8D4"/>
<dbReference type="PROSITE" id="PS51733">
    <property type="entry name" value="BPL_LPL_CATALYTIC"/>
    <property type="match status" value="1"/>
</dbReference>
<dbReference type="STRING" id="1423746.FD27_GL001517"/>
<proteinExistence type="predicted"/>
<dbReference type="Gene3D" id="3.30.930.10">
    <property type="entry name" value="Bira Bifunctional Protein, Domain 2"/>
    <property type="match status" value="1"/>
</dbReference>
<name>A0A0R1P8D4_9LACO</name>
<evidence type="ECO:0000259" key="1">
    <source>
        <dbReference type="PROSITE" id="PS51733"/>
    </source>
</evidence>
<dbReference type="RefSeq" id="WP_057747724.1">
    <property type="nucleotide sequence ID" value="NZ_AZER01000003.1"/>
</dbReference>
<accession>A0A0R1P8D4</accession>